<dbReference type="AlphaFoldDB" id="A0A346Y6W2"/>
<organism evidence="2 3">
    <name type="scientific">Euzebya pacifica</name>
    <dbReference type="NCBI Taxonomy" id="1608957"/>
    <lineage>
        <taxon>Bacteria</taxon>
        <taxon>Bacillati</taxon>
        <taxon>Actinomycetota</taxon>
        <taxon>Nitriliruptoria</taxon>
        <taxon>Euzebyales</taxon>
    </lineage>
</organism>
<name>A0A346Y6W2_9ACTN</name>
<reference evidence="2 3" key="1">
    <citation type="submission" date="2018-09" db="EMBL/GenBank/DDBJ databases">
        <title>Complete genome sequence of Euzebya sp. DY32-46 isolated from seawater of Pacific Ocean.</title>
        <authorList>
            <person name="Xu L."/>
            <person name="Wu Y.-H."/>
            <person name="Xu X.-W."/>
        </authorList>
    </citation>
    <scope>NUCLEOTIDE SEQUENCE [LARGE SCALE GENOMIC DNA]</scope>
    <source>
        <strain evidence="2 3">DY32-46</strain>
        <plasmid evidence="3">pedy32-46i</plasmid>
    </source>
</reference>
<keyword evidence="1" id="KW-0812">Transmembrane</keyword>
<keyword evidence="1" id="KW-1133">Transmembrane helix</keyword>
<protein>
    <submittedName>
        <fullName evidence="2">Uncharacterized protein</fullName>
    </submittedName>
</protein>
<keyword evidence="1" id="KW-0472">Membrane</keyword>
<keyword evidence="3" id="KW-1185">Reference proteome</keyword>
<accession>A0A346Y6W2</accession>
<gene>
    <name evidence="2" type="ORF">DVS28_b0469</name>
</gene>
<feature type="transmembrane region" description="Helical" evidence="1">
    <location>
        <begin position="26"/>
        <end position="47"/>
    </location>
</feature>
<dbReference type="KEGG" id="euz:DVS28_b0469"/>
<proteinExistence type="predicted"/>
<evidence type="ECO:0000313" key="3">
    <source>
        <dbReference type="Proteomes" id="UP000264006"/>
    </source>
</evidence>
<evidence type="ECO:0000256" key="1">
    <source>
        <dbReference type="SAM" id="Phobius"/>
    </source>
</evidence>
<dbReference type="Proteomes" id="UP000264006">
    <property type="component" value="Plasmid pEDY32-46I"/>
</dbReference>
<evidence type="ECO:0000313" key="2">
    <source>
        <dbReference type="EMBL" id="AXV10209.1"/>
    </source>
</evidence>
<geneLocation type="plasmid" evidence="3">
    <name>pedy32-46i</name>
</geneLocation>
<keyword evidence="2" id="KW-0614">Plasmid</keyword>
<dbReference type="EMBL" id="CP031166">
    <property type="protein sequence ID" value="AXV10209.1"/>
    <property type="molecule type" value="Genomic_DNA"/>
</dbReference>
<sequence length="168" mass="18203">MHDRSTITPMNLTRLARRRRTRGVEIVQLAVVLVVVGILTSVSYGLLREPADAARDNYVDTTLRAIDLEARARARQSQSGNPAEHLLTVVADTITIPEQELALAVEEEQRFRLVVVRDAPSLGDGRVVLLRFGSCAALEVDPTGRRPGDVDFGACEATDVIAGGPFGD</sequence>